<dbReference type="SUPFAM" id="SSF52374">
    <property type="entry name" value="Nucleotidylyl transferase"/>
    <property type="match status" value="1"/>
</dbReference>
<feature type="binding site" evidence="12">
    <location>
        <position position="913"/>
    </location>
    <ligand>
        <name>Zn(2+)</name>
        <dbReference type="ChEBI" id="CHEBI:29105"/>
    </ligand>
</feature>
<dbReference type="OrthoDB" id="9810365at2"/>
<dbReference type="InterPro" id="IPR010663">
    <property type="entry name" value="Znf_FPG/IleRS"/>
</dbReference>
<feature type="binding site" evidence="12">
    <location>
        <position position="916"/>
    </location>
    <ligand>
        <name>Zn(2+)</name>
        <dbReference type="ChEBI" id="CHEBI:29105"/>
    </ligand>
</feature>
<keyword evidence="8 12" id="KW-0648">Protein biosynthesis</keyword>
<dbReference type="FunFam" id="3.40.50.620:FF:000042">
    <property type="entry name" value="Isoleucine--tRNA ligase"/>
    <property type="match status" value="1"/>
</dbReference>
<dbReference type="GO" id="GO:0000049">
    <property type="term" value="F:tRNA binding"/>
    <property type="evidence" value="ECO:0007669"/>
    <property type="project" value="InterPro"/>
</dbReference>
<feature type="binding site" evidence="12">
    <location>
        <position position="933"/>
    </location>
    <ligand>
        <name>Zn(2+)</name>
        <dbReference type="ChEBI" id="CHEBI:29105"/>
    </ligand>
</feature>
<dbReference type="InterPro" id="IPR009008">
    <property type="entry name" value="Val/Leu/Ile-tRNA-synth_edit"/>
</dbReference>
<evidence type="ECO:0000256" key="3">
    <source>
        <dbReference type="ARBA" id="ARBA00022598"/>
    </source>
</evidence>
<dbReference type="GO" id="GO:0005524">
    <property type="term" value="F:ATP binding"/>
    <property type="evidence" value="ECO:0007669"/>
    <property type="project" value="UniProtKB-UniRule"/>
</dbReference>
<keyword evidence="9 12" id="KW-0030">Aminoacyl-tRNA synthetase</keyword>
<dbReference type="Pfam" id="PF08264">
    <property type="entry name" value="Anticodon_1"/>
    <property type="match status" value="1"/>
</dbReference>
<dbReference type="InterPro" id="IPR023585">
    <property type="entry name" value="Ile-tRNA-ligase_type1"/>
</dbReference>
<comment type="subcellular location">
    <subcellularLocation>
        <location evidence="12">Cytoplasm</location>
    </subcellularLocation>
</comment>
<comment type="cofactor">
    <cofactor evidence="12">
        <name>Zn(2+)</name>
        <dbReference type="ChEBI" id="CHEBI:29105"/>
    </cofactor>
    <text evidence="12">Binds 1 zinc ion per subunit.</text>
</comment>
<dbReference type="GO" id="GO:0006428">
    <property type="term" value="P:isoleucyl-tRNA aminoacylation"/>
    <property type="evidence" value="ECO:0007669"/>
    <property type="project" value="UniProtKB-UniRule"/>
</dbReference>
<dbReference type="Pfam" id="PF06827">
    <property type="entry name" value="zf-FPG_IleRS"/>
    <property type="match status" value="1"/>
</dbReference>
<dbReference type="PRINTS" id="PR00984">
    <property type="entry name" value="TRNASYNTHILE"/>
</dbReference>
<evidence type="ECO:0000313" key="16">
    <source>
        <dbReference type="EMBL" id="GEO37463.1"/>
    </source>
</evidence>
<dbReference type="InterPro" id="IPR033708">
    <property type="entry name" value="Anticodon_Ile_BEm"/>
</dbReference>
<dbReference type="NCBIfam" id="TIGR00392">
    <property type="entry name" value="ileS"/>
    <property type="match status" value="1"/>
</dbReference>
<evidence type="ECO:0000256" key="4">
    <source>
        <dbReference type="ARBA" id="ARBA00022723"/>
    </source>
</evidence>
<dbReference type="Gene3D" id="3.40.50.620">
    <property type="entry name" value="HUPs"/>
    <property type="match status" value="2"/>
</dbReference>
<evidence type="ECO:0000259" key="14">
    <source>
        <dbReference type="Pfam" id="PF06827"/>
    </source>
</evidence>
<evidence type="ECO:0000313" key="17">
    <source>
        <dbReference type="Proteomes" id="UP000321523"/>
    </source>
</evidence>
<dbReference type="GO" id="GO:0002161">
    <property type="term" value="F:aminoacyl-tRNA deacylase activity"/>
    <property type="evidence" value="ECO:0007669"/>
    <property type="project" value="InterPro"/>
</dbReference>
<dbReference type="GO" id="GO:0004822">
    <property type="term" value="F:isoleucine-tRNA ligase activity"/>
    <property type="evidence" value="ECO:0007669"/>
    <property type="project" value="UniProtKB-UniRule"/>
</dbReference>
<evidence type="ECO:0000259" key="15">
    <source>
        <dbReference type="Pfam" id="PF08264"/>
    </source>
</evidence>
<evidence type="ECO:0000256" key="11">
    <source>
        <dbReference type="ARBA" id="ARBA00048359"/>
    </source>
</evidence>
<dbReference type="AlphaFoldDB" id="A0A512DLW9"/>
<keyword evidence="5 12" id="KW-0547">Nucleotide-binding</keyword>
<keyword evidence="17" id="KW-1185">Reference proteome</keyword>
<dbReference type="EC" id="6.1.1.5" evidence="12"/>
<comment type="catalytic activity">
    <reaction evidence="11 12">
        <text>tRNA(Ile) + L-isoleucine + ATP = L-isoleucyl-tRNA(Ile) + AMP + diphosphate</text>
        <dbReference type="Rhea" id="RHEA:11060"/>
        <dbReference type="Rhea" id="RHEA-COMP:9666"/>
        <dbReference type="Rhea" id="RHEA-COMP:9695"/>
        <dbReference type="ChEBI" id="CHEBI:30616"/>
        <dbReference type="ChEBI" id="CHEBI:33019"/>
        <dbReference type="ChEBI" id="CHEBI:58045"/>
        <dbReference type="ChEBI" id="CHEBI:78442"/>
        <dbReference type="ChEBI" id="CHEBI:78528"/>
        <dbReference type="ChEBI" id="CHEBI:456215"/>
        <dbReference type="EC" id="6.1.1.5"/>
    </reaction>
</comment>
<evidence type="ECO:0000256" key="10">
    <source>
        <dbReference type="ARBA" id="ARBA00025217"/>
    </source>
</evidence>
<dbReference type="GO" id="GO:0008270">
    <property type="term" value="F:zinc ion binding"/>
    <property type="evidence" value="ECO:0007669"/>
    <property type="project" value="UniProtKB-UniRule"/>
</dbReference>
<comment type="function">
    <text evidence="10 12">Catalyzes the attachment of isoleucine to tRNA(Ile). As IleRS can inadvertently accommodate and process structurally similar amino acids such as valine, to avoid such errors it has two additional distinct tRNA(Ile)-dependent editing activities. One activity is designated as 'pretransfer' editing and involves the hydrolysis of activated Val-AMP. The other activity is designated 'posttransfer' editing and involves deacylation of mischarged Val-tRNA(Ile).</text>
</comment>
<keyword evidence="6 12" id="KW-0862">Zinc</keyword>
<feature type="short sequence motif" description="'HIGH' region" evidence="12">
    <location>
        <begin position="59"/>
        <end position="69"/>
    </location>
</feature>
<dbReference type="PANTHER" id="PTHR42765:SF1">
    <property type="entry name" value="ISOLEUCINE--TRNA LIGASE, MITOCHONDRIAL"/>
    <property type="match status" value="1"/>
</dbReference>
<dbReference type="SUPFAM" id="SSF47323">
    <property type="entry name" value="Anticodon-binding domain of a subclass of class I aminoacyl-tRNA synthetases"/>
    <property type="match status" value="1"/>
</dbReference>
<comment type="caution">
    <text evidence="16">The sequence shown here is derived from an EMBL/GenBank/DDBJ whole genome shotgun (WGS) entry which is preliminary data.</text>
</comment>
<dbReference type="Proteomes" id="UP000321523">
    <property type="component" value="Unassembled WGS sequence"/>
</dbReference>
<feature type="domain" description="Zinc finger FPG/IleRS-type" evidence="14">
    <location>
        <begin position="910"/>
        <end position="938"/>
    </location>
</feature>
<feature type="domain" description="Methionyl/Valyl/Leucyl/Isoleucyl-tRNA synthetase anticodon-binding" evidence="15">
    <location>
        <begin position="700"/>
        <end position="850"/>
    </location>
</feature>
<name>A0A512DLW9_9PROT</name>
<dbReference type="PROSITE" id="PS00178">
    <property type="entry name" value="AA_TRNA_LIGASE_I"/>
    <property type="match status" value="1"/>
</dbReference>
<proteinExistence type="inferred from homology"/>
<dbReference type="InterPro" id="IPR009080">
    <property type="entry name" value="tRNAsynth_Ia_anticodon-bd"/>
</dbReference>
<comment type="subunit">
    <text evidence="12">Monomer.</text>
</comment>
<evidence type="ECO:0000256" key="9">
    <source>
        <dbReference type="ARBA" id="ARBA00023146"/>
    </source>
</evidence>
<dbReference type="Gene3D" id="3.90.740.10">
    <property type="entry name" value="Valyl/Leucyl/Isoleucyl-tRNA synthetase, editing domain"/>
    <property type="match status" value="1"/>
</dbReference>
<feature type="binding site" evidence="12">
    <location>
        <position position="621"/>
    </location>
    <ligand>
        <name>ATP</name>
        <dbReference type="ChEBI" id="CHEBI:30616"/>
    </ligand>
</feature>
<sequence>MTRDYKSTVFLPRTDFPMRAGLPAKEPELLRRWAEMGLHDRLREVSAGRPKFILHDGPPYANGNIHVGHAVNKILKDVVSRSQQMLGKDSVYVPGWDCHGLPIEWKIEEKYRAAGKDKDQVEILQFRAECRQFAQEWVDIQSEEFQRLGVLGDWSNPYKTMTFPAEATIVREIHKFVLNGGLYKGAKPVMWSVVEKTALAEAEVEYHDHTSTTVWVKFPISAPAVPELEDASVVIWTTTPWTLPGNRAIGYGPDLEYGVFKVLEVAEGSAAKIGERLVVGTALAEDLKKTAGIAEWRQVYTLPGARLADTQTSHPLHGQGYDFSVPLLPGDFVTADAGTGFVHIAPGHGEDDFNLGRKHGIQVPQTVADDGTYYDHVPLFAGKRVYTQAGKTGDANGAVISAIAHAGGLLAKGKLVHSYPHSWRSKAPLIFRTTPQWFISMETNELRQVALKAIENTRWVPPQGRNRISSMIENRPDWCISRQRAWGVPIALFVDKKTGEPLKDKTVLDRIADTFHTEGSDAWFARDAQFFLGNSYSAADYDQVFDIVDVWFESGCTHSFVLEARPDLQWPASLYLEGSDQHRGWFHSSLLESCGTRGRAPYDAVLTHGFVLDEQGRKMSKSLKNVTAPQEVVDKYGADILRLWVVGSDYSEDLRIGPEILKSQADLYRRLRNTLRYLLGALADFSDDEKIDVAEMPELERWVLHRLTELDGVVRKGIDDYDFHTLFTSLHNFCAVDLSAFYFDVRKDSLYCDRPDSVTRRSVRTVLDHLFSCLTAWLAPVLCFTTEEAWLSRYGTDGPVPSVHLRTFVDIPAEWASPELAAKWDVVRDVRRVVTGALELERSAKRIGSSLQASPVVTVTPEVHAILAGVDLAEVSITSDIRVLEGPVPEGAFTIEDVAGVGVMPALAEGEKCERCWRVLPDVGKDPEHPTVCGRCADAVDHIAEAAE</sequence>
<keyword evidence="2 12" id="KW-0963">Cytoplasm</keyword>
<dbReference type="InterPro" id="IPR013155">
    <property type="entry name" value="M/V/L/I-tRNA-synth_anticd-bd"/>
</dbReference>
<feature type="binding site" evidence="12">
    <location>
        <position position="936"/>
    </location>
    <ligand>
        <name>Zn(2+)</name>
        <dbReference type="ChEBI" id="CHEBI:29105"/>
    </ligand>
</feature>
<feature type="domain" description="Aminoacyl-tRNA synthetase class Ia" evidence="13">
    <location>
        <begin position="29"/>
        <end position="656"/>
    </location>
</feature>
<dbReference type="CDD" id="cd00818">
    <property type="entry name" value="IleRS_core"/>
    <property type="match status" value="1"/>
</dbReference>
<dbReference type="InterPro" id="IPR001412">
    <property type="entry name" value="aa-tRNA-synth_I_CS"/>
</dbReference>
<keyword evidence="3 12" id="KW-0436">Ligase</keyword>
<comment type="domain">
    <text evidence="12">IleRS has two distinct active sites: one for aminoacylation and one for editing. The misactivated valine is translocated from the active site to the editing site, which sterically excludes the correctly activated isoleucine. The single editing site contains two valyl binding pockets, one specific for each substrate (Val-AMP or Val-tRNA(Ile)).</text>
</comment>
<dbReference type="RefSeq" id="WP_044427191.1">
    <property type="nucleotide sequence ID" value="NZ_BJYZ01000006.1"/>
</dbReference>
<accession>A0A512DLW9</accession>
<dbReference type="PANTHER" id="PTHR42765">
    <property type="entry name" value="SOLEUCYL-TRNA SYNTHETASE"/>
    <property type="match status" value="1"/>
</dbReference>
<evidence type="ECO:0000256" key="7">
    <source>
        <dbReference type="ARBA" id="ARBA00022840"/>
    </source>
</evidence>
<protein>
    <recommendedName>
        <fullName evidence="12">Isoleucine--tRNA ligase</fullName>
        <ecNumber evidence="12">6.1.1.5</ecNumber>
    </recommendedName>
    <alternativeName>
        <fullName evidence="12">Isoleucyl-tRNA synthetase</fullName>
        <shortName evidence="12">IleRS</shortName>
    </alternativeName>
</protein>
<keyword evidence="4 12" id="KW-0479">Metal-binding</keyword>
<dbReference type="Gene3D" id="1.10.730.20">
    <property type="match status" value="1"/>
</dbReference>
<evidence type="ECO:0000256" key="1">
    <source>
        <dbReference type="ARBA" id="ARBA00006887"/>
    </source>
</evidence>
<dbReference type="EMBL" id="BJYZ01000006">
    <property type="protein sequence ID" value="GEO37463.1"/>
    <property type="molecule type" value="Genomic_DNA"/>
</dbReference>
<dbReference type="CDD" id="cd07960">
    <property type="entry name" value="Anticodon_Ia_Ile_BEm"/>
    <property type="match status" value="1"/>
</dbReference>
<evidence type="ECO:0000256" key="2">
    <source>
        <dbReference type="ARBA" id="ARBA00022490"/>
    </source>
</evidence>
<dbReference type="InterPro" id="IPR002301">
    <property type="entry name" value="Ile-tRNA-ligase"/>
</dbReference>
<evidence type="ECO:0000256" key="8">
    <source>
        <dbReference type="ARBA" id="ARBA00022917"/>
    </source>
</evidence>
<evidence type="ECO:0000256" key="12">
    <source>
        <dbReference type="HAMAP-Rule" id="MF_02002"/>
    </source>
</evidence>
<dbReference type="InterPro" id="IPR002300">
    <property type="entry name" value="aa-tRNA-synth_Ia"/>
</dbReference>
<evidence type="ECO:0000256" key="5">
    <source>
        <dbReference type="ARBA" id="ARBA00022741"/>
    </source>
</evidence>
<dbReference type="HAMAP" id="MF_02002">
    <property type="entry name" value="Ile_tRNA_synth_type1"/>
    <property type="match status" value="1"/>
</dbReference>
<gene>
    <name evidence="12 16" type="primary">ileS</name>
    <name evidence="16" type="ORF">SAE02_16110</name>
</gene>
<dbReference type="InterPro" id="IPR050081">
    <property type="entry name" value="Ile-tRNA_ligase"/>
</dbReference>
<reference evidence="16 17" key="1">
    <citation type="submission" date="2019-07" db="EMBL/GenBank/DDBJ databases">
        <title>Whole genome shotgun sequence of Skermanella aerolata NBRC 106429.</title>
        <authorList>
            <person name="Hosoyama A."/>
            <person name="Uohara A."/>
            <person name="Ohji S."/>
            <person name="Ichikawa N."/>
        </authorList>
    </citation>
    <scope>NUCLEOTIDE SEQUENCE [LARGE SCALE GENOMIC DNA]</scope>
    <source>
        <strain evidence="16 17">NBRC 106429</strain>
    </source>
</reference>
<dbReference type="Pfam" id="PF00133">
    <property type="entry name" value="tRNA-synt_1"/>
    <property type="match status" value="1"/>
</dbReference>
<feature type="short sequence motif" description="'KMSKS' region" evidence="12">
    <location>
        <begin position="618"/>
        <end position="622"/>
    </location>
</feature>
<organism evidence="16 17">
    <name type="scientific">Skermanella aerolata</name>
    <dbReference type="NCBI Taxonomy" id="393310"/>
    <lineage>
        <taxon>Bacteria</taxon>
        <taxon>Pseudomonadati</taxon>
        <taxon>Pseudomonadota</taxon>
        <taxon>Alphaproteobacteria</taxon>
        <taxon>Rhodospirillales</taxon>
        <taxon>Azospirillaceae</taxon>
        <taxon>Skermanella</taxon>
    </lineage>
</organism>
<evidence type="ECO:0000256" key="6">
    <source>
        <dbReference type="ARBA" id="ARBA00022833"/>
    </source>
</evidence>
<evidence type="ECO:0000259" key="13">
    <source>
        <dbReference type="Pfam" id="PF00133"/>
    </source>
</evidence>
<feature type="binding site" evidence="12">
    <location>
        <position position="577"/>
    </location>
    <ligand>
        <name>L-isoleucyl-5'-AMP</name>
        <dbReference type="ChEBI" id="CHEBI:178002"/>
    </ligand>
</feature>
<keyword evidence="7 12" id="KW-0067">ATP-binding</keyword>
<dbReference type="InterPro" id="IPR014729">
    <property type="entry name" value="Rossmann-like_a/b/a_fold"/>
</dbReference>
<comment type="similarity">
    <text evidence="1 12">Belongs to the class-I aminoacyl-tRNA synthetase family. IleS type 1 subfamily.</text>
</comment>
<dbReference type="Gene3D" id="1.10.10.830">
    <property type="entry name" value="Ile-tRNA synthetase CP2 domain-like"/>
    <property type="match status" value="1"/>
</dbReference>
<dbReference type="GO" id="GO:0005829">
    <property type="term" value="C:cytosol"/>
    <property type="evidence" value="ECO:0007669"/>
    <property type="project" value="TreeGrafter"/>
</dbReference>
<dbReference type="SUPFAM" id="SSF50677">
    <property type="entry name" value="ValRS/IleRS/LeuRS editing domain"/>
    <property type="match status" value="1"/>
</dbReference>